<proteinExistence type="predicted"/>
<dbReference type="Pfam" id="PF00353">
    <property type="entry name" value="HemolysinCabind"/>
    <property type="match status" value="3"/>
</dbReference>
<evidence type="ECO:0000313" key="4">
    <source>
        <dbReference type="Proteomes" id="UP000236321"/>
    </source>
</evidence>
<gene>
    <name evidence="3" type="ORF">BGM30_07200</name>
</gene>
<dbReference type="InterPro" id="IPR050557">
    <property type="entry name" value="RTX_toxin/Mannuronan_C5-epim"/>
</dbReference>
<dbReference type="InterPro" id="IPR011049">
    <property type="entry name" value="Serralysin-like_metalloprot_C"/>
</dbReference>
<dbReference type="AlphaFoldDB" id="A0A2H6BN64"/>
<dbReference type="SUPFAM" id="SSF51120">
    <property type="entry name" value="beta-Roll"/>
    <property type="match status" value="2"/>
</dbReference>
<dbReference type="Gene3D" id="2.150.10.10">
    <property type="entry name" value="Serralysin-like metalloprotease, C-terminal"/>
    <property type="match status" value="3"/>
</dbReference>
<comment type="subcellular location">
    <subcellularLocation>
        <location evidence="1">Secreted</location>
    </subcellularLocation>
</comment>
<dbReference type="PRINTS" id="PR00313">
    <property type="entry name" value="CABNDNGRPT"/>
</dbReference>
<evidence type="ECO:0000313" key="3">
    <source>
        <dbReference type="EMBL" id="GBD51627.1"/>
    </source>
</evidence>
<dbReference type="PANTHER" id="PTHR38340:SF1">
    <property type="entry name" value="S-LAYER PROTEIN"/>
    <property type="match status" value="1"/>
</dbReference>
<dbReference type="RefSeq" id="WP_103111458.1">
    <property type="nucleotide sequence ID" value="NZ_BEIU01000009.1"/>
</dbReference>
<dbReference type="GO" id="GO:0005509">
    <property type="term" value="F:calcium ion binding"/>
    <property type="evidence" value="ECO:0007669"/>
    <property type="project" value="InterPro"/>
</dbReference>
<dbReference type="InterPro" id="IPR001343">
    <property type="entry name" value="Hemolysn_Ca-bd"/>
</dbReference>
<evidence type="ECO:0000256" key="1">
    <source>
        <dbReference type="ARBA" id="ARBA00004613"/>
    </source>
</evidence>
<sequence length="434" mass="44161">MAIFRGTIFNDNFVGTIFNDTFIGSSGDDIFNGGSGFDTANYSNLRNPFSSSVSVPQSITILPTGKILKGSLGSDQLTSVERIIANASASNNLIDASTAAAPSFIEVDLSISRLIVRNVPLLGALNFTVNNFDDVSGTNQDDFIKGDSQNNLLRGNGGNDTFFGTTGNDTLEGGTGNDTADYRGLGRAITVKPTGIVEKRFAGVDDTISMETIIANPLVGGNTIDSSTASLGASLSINLSTGAASVSGPFPTINRTFLNFDDVIGTSGNDTITGDFQANILNGSSGDDVISAGGGNDTLVGGAGADTLTGGTGTNTYIYNSPSEGADLITDFISIDRIHLRSSGFAGLSRGSLSARRYGEGNSLVAAAAAALSAGASSNAAILGVGTAAGVQVWYTNNAFDTTVFGTGANLLATLSSTSTTLATVNQSNFSVIA</sequence>
<protein>
    <submittedName>
        <fullName evidence="3">Uncharacterized protein</fullName>
    </submittedName>
</protein>
<organism evidence="3 4">
    <name type="scientific">Microcystis aeruginosa NIES-298</name>
    <dbReference type="NCBI Taxonomy" id="449468"/>
    <lineage>
        <taxon>Bacteria</taxon>
        <taxon>Bacillati</taxon>
        <taxon>Cyanobacteriota</taxon>
        <taxon>Cyanophyceae</taxon>
        <taxon>Oscillatoriophycideae</taxon>
        <taxon>Chroococcales</taxon>
        <taxon>Microcystaceae</taxon>
        <taxon>Microcystis</taxon>
    </lineage>
</organism>
<dbReference type="InterPro" id="IPR018511">
    <property type="entry name" value="Hemolysin-typ_Ca-bd_CS"/>
</dbReference>
<dbReference type="PANTHER" id="PTHR38340">
    <property type="entry name" value="S-LAYER PROTEIN"/>
    <property type="match status" value="1"/>
</dbReference>
<evidence type="ECO:0000256" key="2">
    <source>
        <dbReference type="ARBA" id="ARBA00022525"/>
    </source>
</evidence>
<dbReference type="PROSITE" id="PS00330">
    <property type="entry name" value="HEMOLYSIN_CALCIUM"/>
    <property type="match status" value="1"/>
</dbReference>
<name>A0A2H6BN64_MICAE</name>
<accession>A0A2H6BN64</accession>
<dbReference type="EMBL" id="BEYQ01000002">
    <property type="protein sequence ID" value="GBD51627.1"/>
    <property type="molecule type" value="Genomic_DNA"/>
</dbReference>
<keyword evidence="2" id="KW-0964">Secreted</keyword>
<dbReference type="GO" id="GO:0005576">
    <property type="term" value="C:extracellular region"/>
    <property type="evidence" value="ECO:0007669"/>
    <property type="project" value="UniProtKB-SubCell"/>
</dbReference>
<dbReference type="Proteomes" id="UP000236321">
    <property type="component" value="Unassembled WGS sequence"/>
</dbReference>
<reference evidence="4" key="1">
    <citation type="submission" date="2017-12" db="EMBL/GenBank/DDBJ databases">
        <title>Improved Draft Genome Sequence of Microcystis aeruginosa NIES-298, a Microcystin-Producing Cyanobacterium from Lake Kasumigaura, Japan.</title>
        <authorList>
            <person name="Yamaguchi H."/>
            <person name="Suzuki S."/>
            <person name="Kawachi M."/>
        </authorList>
    </citation>
    <scope>NUCLEOTIDE SEQUENCE [LARGE SCALE GENOMIC DNA]</scope>
    <source>
        <strain evidence="4">NIES-298</strain>
    </source>
</reference>
<comment type="caution">
    <text evidence="3">The sequence shown here is derived from an EMBL/GenBank/DDBJ whole genome shotgun (WGS) entry which is preliminary data.</text>
</comment>